<gene>
    <name evidence="3" type="ORF">ABE28_009905</name>
</gene>
<dbReference type="InterPro" id="IPR050695">
    <property type="entry name" value="N-acetylmuramoyl_amidase_3"/>
</dbReference>
<keyword evidence="4" id="KW-1185">Reference proteome</keyword>
<dbReference type="RefSeq" id="WP_064466229.1">
    <property type="nucleotide sequence ID" value="NZ_CP017080.1"/>
</dbReference>
<accession>A0A1B3XN79</accession>
<dbReference type="InterPro" id="IPR018392">
    <property type="entry name" value="LysM"/>
</dbReference>
<dbReference type="OrthoDB" id="9763643at2"/>
<sequence length="229" mass="25213">MVKIFIDPGHGGTDPGSVGNGLKEKDLTLSIATRIKDILLIEYTNVFVKMSRTSDTFPSLSDRTNQANGWGADFYLAIHINAGGGTGYEDYIYTSTSQETKTYQDNIHAEVMKLINIPDRGQKTGDLHVLRETDMPALLTESGFVDNANDAAKLKTASFIEALARGHVNGLVKCFNLKKKNTAVYHTVVSGDTVYSLSLAYGTTVQQIKDWNDLDSQYTIVVNQKVRVK</sequence>
<dbReference type="KEGG" id="bmur:ABE28_009905"/>
<dbReference type="InterPro" id="IPR036779">
    <property type="entry name" value="LysM_dom_sf"/>
</dbReference>
<dbReference type="Pfam" id="PF01520">
    <property type="entry name" value="Amidase_3"/>
    <property type="match status" value="1"/>
</dbReference>
<organism evidence="3 4">
    <name type="scientific">Peribacillus muralis</name>
    <dbReference type="NCBI Taxonomy" id="264697"/>
    <lineage>
        <taxon>Bacteria</taxon>
        <taxon>Bacillati</taxon>
        <taxon>Bacillota</taxon>
        <taxon>Bacilli</taxon>
        <taxon>Bacillales</taxon>
        <taxon>Bacillaceae</taxon>
        <taxon>Peribacillus</taxon>
    </lineage>
</organism>
<dbReference type="InterPro" id="IPR002508">
    <property type="entry name" value="MurNAc-LAA_cat"/>
</dbReference>
<dbReference type="CDD" id="cd00118">
    <property type="entry name" value="LysM"/>
    <property type="match status" value="1"/>
</dbReference>
<evidence type="ECO:0000313" key="4">
    <source>
        <dbReference type="Proteomes" id="UP000077926"/>
    </source>
</evidence>
<dbReference type="PANTHER" id="PTHR30404">
    <property type="entry name" value="N-ACETYLMURAMOYL-L-ALANINE AMIDASE"/>
    <property type="match status" value="1"/>
</dbReference>
<dbReference type="Gene3D" id="3.40.630.40">
    <property type="entry name" value="Zn-dependent exopeptidases"/>
    <property type="match status" value="1"/>
</dbReference>
<dbReference type="EMBL" id="CP017080">
    <property type="protein sequence ID" value="AOH54663.1"/>
    <property type="molecule type" value="Genomic_DNA"/>
</dbReference>
<dbReference type="SMART" id="SM00646">
    <property type="entry name" value="Ami_3"/>
    <property type="match status" value="1"/>
</dbReference>
<dbReference type="SMART" id="SM00257">
    <property type="entry name" value="LysM"/>
    <property type="match status" value="1"/>
</dbReference>
<keyword evidence="1" id="KW-0378">Hydrolase</keyword>
<dbReference type="PANTHER" id="PTHR30404:SF0">
    <property type="entry name" value="N-ACETYLMURAMOYL-L-ALANINE AMIDASE AMIC"/>
    <property type="match status" value="1"/>
</dbReference>
<dbReference type="GO" id="GO:0008745">
    <property type="term" value="F:N-acetylmuramoyl-L-alanine amidase activity"/>
    <property type="evidence" value="ECO:0007669"/>
    <property type="project" value="InterPro"/>
</dbReference>
<name>A0A1B3XN79_9BACI</name>
<dbReference type="Pfam" id="PF01476">
    <property type="entry name" value="LysM"/>
    <property type="match status" value="1"/>
</dbReference>
<dbReference type="AlphaFoldDB" id="A0A1B3XN79"/>
<dbReference type="GO" id="GO:0030288">
    <property type="term" value="C:outer membrane-bounded periplasmic space"/>
    <property type="evidence" value="ECO:0007669"/>
    <property type="project" value="TreeGrafter"/>
</dbReference>
<dbReference type="SUPFAM" id="SSF54106">
    <property type="entry name" value="LysM domain"/>
    <property type="match status" value="1"/>
</dbReference>
<dbReference type="Proteomes" id="UP000077926">
    <property type="component" value="Chromosome"/>
</dbReference>
<evidence type="ECO:0000313" key="3">
    <source>
        <dbReference type="EMBL" id="AOH54663.1"/>
    </source>
</evidence>
<dbReference type="Gene3D" id="3.10.350.10">
    <property type="entry name" value="LysM domain"/>
    <property type="match status" value="1"/>
</dbReference>
<proteinExistence type="predicted"/>
<evidence type="ECO:0000256" key="1">
    <source>
        <dbReference type="ARBA" id="ARBA00022801"/>
    </source>
</evidence>
<protein>
    <submittedName>
        <fullName evidence="3">N-acetylmuramoyl-L-alanine amidase</fullName>
    </submittedName>
</protein>
<reference evidence="3 4" key="1">
    <citation type="submission" date="2016-08" db="EMBL/GenBank/DDBJ databases">
        <title>Complete genome sequence of Bacillus muralis G25-68, a strain with toxicity to nematodes.</title>
        <authorList>
            <person name="Zheng Z."/>
        </authorList>
    </citation>
    <scope>NUCLEOTIDE SEQUENCE [LARGE SCALE GENOMIC DNA]</scope>
    <source>
        <strain evidence="3 4">G25-68</strain>
    </source>
</reference>
<feature type="domain" description="LysM" evidence="2">
    <location>
        <begin position="184"/>
        <end position="228"/>
    </location>
</feature>
<dbReference type="GO" id="GO:0009253">
    <property type="term" value="P:peptidoglycan catabolic process"/>
    <property type="evidence" value="ECO:0007669"/>
    <property type="project" value="InterPro"/>
</dbReference>
<evidence type="ECO:0000259" key="2">
    <source>
        <dbReference type="PROSITE" id="PS51782"/>
    </source>
</evidence>
<dbReference type="STRING" id="264697.ABE28_009905"/>
<dbReference type="SUPFAM" id="SSF53187">
    <property type="entry name" value="Zn-dependent exopeptidases"/>
    <property type="match status" value="1"/>
</dbReference>
<dbReference type="CDD" id="cd02696">
    <property type="entry name" value="MurNAc-LAA"/>
    <property type="match status" value="1"/>
</dbReference>
<dbReference type="PROSITE" id="PS51782">
    <property type="entry name" value="LYSM"/>
    <property type="match status" value="1"/>
</dbReference>